<dbReference type="GO" id="GO:0042956">
    <property type="term" value="P:maltodextrin transmembrane transport"/>
    <property type="evidence" value="ECO:0007669"/>
    <property type="project" value="TreeGrafter"/>
</dbReference>
<comment type="function">
    <text evidence="10">Part of the ABC transporter complex MalEFGK involved in maltose/maltodextrin import. Probably responsible for the translocation of the substrate across the membrane.</text>
</comment>
<feature type="domain" description="ABC transmembrane type-1" evidence="11">
    <location>
        <begin position="73"/>
        <end position="295"/>
    </location>
</feature>
<keyword evidence="4 10" id="KW-1003">Cell membrane</keyword>
<dbReference type="eggNOG" id="COG1175">
    <property type="taxonomic scope" value="Bacteria"/>
</dbReference>
<dbReference type="PANTHER" id="PTHR47314:SF1">
    <property type="entry name" value="MALTOSE_MALTODEXTRIN TRANSPORT SYSTEM PERMEASE PROTEIN MALF"/>
    <property type="match status" value="1"/>
</dbReference>
<dbReference type="PROSITE" id="PS50928">
    <property type="entry name" value="ABC_TM1"/>
    <property type="match status" value="1"/>
</dbReference>
<dbReference type="Proteomes" id="UP000019426">
    <property type="component" value="Chromosome M2/40_rep1"/>
</dbReference>
<keyword evidence="7 9" id="KW-1133">Transmembrane helix</keyword>
<dbReference type="InterPro" id="IPR035906">
    <property type="entry name" value="MetI-like_sf"/>
</dbReference>
<sequence length="306" mass="33508">MVKKKKDGVKAAVYLFPALISIFIFVVLPMIYTIYMSFTNYDQFTQGSADLVGFSNYIDVLTGDFSKVFIPVFLWTLVFAIAITAGSFIVGLLLAMVLNNPNIKEAGIYKAILILPWALPVTVAILSWQGLLNGNSGTINVLLQQLHIIEEPIKFLTDPLLARISVILVSIWLGFPYMMNVCLGSLAAIPDTYYEAAEIDGASKFTQFMKITLPSLAQTAYPLLITSFAFNFNNFSSAYLITEGNPPKAGSPYAGYTDILASTNYKLSTVNGKYAIGATLSILVFIVLATISYVQMKASGQFEEVN</sequence>
<accession>W6RZW2</accession>
<dbReference type="HOGENOM" id="CLU_016047_0_3_9"/>
<dbReference type="OrthoDB" id="9778687at2"/>
<reference evidence="12 13" key="1">
    <citation type="submission" date="2013-11" db="EMBL/GenBank/DDBJ databases">
        <title>Complete genome sequence of Clostridum sp. M2/40.</title>
        <authorList>
            <person name="Wibberg D."/>
            <person name="Puehler A."/>
            <person name="Schlueter A."/>
        </authorList>
    </citation>
    <scope>NUCLEOTIDE SEQUENCE [LARGE SCALE GENOMIC DNA]</scope>
    <source>
        <strain evidence="13">M2/40</strain>
    </source>
</reference>
<feature type="transmembrane region" description="Helical" evidence="9">
    <location>
        <begin position="12"/>
        <end position="35"/>
    </location>
</feature>
<evidence type="ECO:0000256" key="3">
    <source>
        <dbReference type="ARBA" id="ARBA00022448"/>
    </source>
</evidence>
<protein>
    <recommendedName>
        <fullName evidence="10">Maltose/maltodextrin transport system permease protein</fullName>
    </recommendedName>
</protein>
<gene>
    <name evidence="12" type="ORF">CM240_1996</name>
</gene>
<evidence type="ECO:0000256" key="4">
    <source>
        <dbReference type="ARBA" id="ARBA00022475"/>
    </source>
</evidence>
<evidence type="ECO:0000256" key="7">
    <source>
        <dbReference type="ARBA" id="ARBA00022989"/>
    </source>
</evidence>
<dbReference type="InterPro" id="IPR000515">
    <property type="entry name" value="MetI-like"/>
</dbReference>
<evidence type="ECO:0000256" key="8">
    <source>
        <dbReference type="ARBA" id="ARBA00023136"/>
    </source>
</evidence>
<dbReference type="RefSeq" id="WP_044038899.1">
    <property type="nucleotide sequence ID" value="NZ_HG917868.1"/>
</dbReference>
<dbReference type="EMBL" id="HG917868">
    <property type="protein sequence ID" value="CDM69154.1"/>
    <property type="molecule type" value="Genomic_DNA"/>
</dbReference>
<dbReference type="KEGG" id="clt:CM240_1996"/>
<feature type="transmembrane region" description="Helical" evidence="9">
    <location>
        <begin position="107"/>
        <end position="128"/>
    </location>
</feature>
<organism evidence="12 13">
    <name type="scientific">Clostridium bornimense</name>
    <dbReference type="NCBI Taxonomy" id="1216932"/>
    <lineage>
        <taxon>Bacteria</taxon>
        <taxon>Bacillati</taxon>
        <taxon>Bacillota</taxon>
        <taxon>Clostridia</taxon>
        <taxon>Eubacteriales</taxon>
        <taxon>Clostridiaceae</taxon>
        <taxon>Clostridium</taxon>
    </lineage>
</organism>
<dbReference type="Gene3D" id="1.20.58.370">
    <property type="entry name" value="MalF N-terminal region-like"/>
    <property type="match status" value="1"/>
</dbReference>
<proteinExistence type="inferred from homology"/>
<keyword evidence="5 10" id="KW-0762">Sugar transport</keyword>
<dbReference type="STRING" id="1216932.CM240_1996"/>
<dbReference type="GO" id="GO:0015423">
    <property type="term" value="F:ABC-type maltose transporter activity"/>
    <property type="evidence" value="ECO:0007669"/>
    <property type="project" value="TreeGrafter"/>
</dbReference>
<evidence type="ECO:0000256" key="5">
    <source>
        <dbReference type="ARBA" id="ARBA00022597"/>
    </source>
</evidence>
<dbReference type="PATRIC" id="fig|1216932.3.peg.1996"/>
<evidence type="ECO:0000313" key="12">
    <source>
        <dbReference type="EMBL" id="CDM69154.1"/>
    </source>
</evidence>
<dbReference type="InterPro" id="IPR035277">
    <property type="entry name" value="MalF_N"/>
</dbReference>
<keyword evidence="3 9" id="KW-0813">Transport</keyword>
<keyword evidence="13" id="KW-1185">Reference proteome</keyword>
<dbReference type="PANTHER" id="PTHR47314">
    <property type="entry name" value="MALTOSE/MALTODEXTRIN TRANSPORT SYSTEM PERMEASE PROTEIN MALF"/>
    <property type="match status" value="1"/>
</dbReference>
<evidence type="ECO:0000256" key="10">
    <source>
        <dbReference type="RuleBase" id="RU367050"/>
    </source>
</evidence>
<comment type="similarity">
    <text evidence="2 10">Belongs to the binding-protein-dependent transport system permease family. MalFG subfamily.</text>
</comment>
<evidence type="ECO:0000256" key="1">
    <source>
        <dbReference type="ARBA" id="ARBA00004651"/>
    </source>
</evidence>
<dbReference type="GO" id="GO:1990060">
    <property type="term" value="C:maltose transport complex"/>
    <property type="evidence" value="ECO:0007669"/>
    <property type="project" value="TreeGrafter"/>
</dbReference>
<feature type="transmembrane region" description="Helical" evidence="9">
    <location>
        <begin position="164"/>
        <end position="190"/>
    </location>
</feature>
<name>W6RZW2_9CLOT</name>
<feature type="transmembrane region" description="Helical" evidence="9">
    <location>
        <begin position="72"/>
        <end position="95"/>
    </location>
</feature>
<evidence type="ECO:0000313" key="13">
    <source>
        <dbReference type="Proteomes" id="UP000019426"/>
    </source>
</evidence>
<evidence type="ECO:0000259" key="11">
    <source>
        <dbReference type="PROSITE" id="PS50928"/>
    </source>
</evidence>
<evidence type="ECO:0000256" key="9">
    <source>
        <dbReference type="RuleBase" id="RU363032"/>
    </source>
</evidence>
<keyword evidence="6 9" id="KW-0812">Transmembrane</keyword>
<feature type="transmembrane region" description="Helical" evidence="9">
    <location>
        <begin position="274"/>
        <end position="294"/>
    </location>
</feature>
<dbReference type="SUPFAM" id="SSF161098">
    <property type="entry name" value="MetI-like"/>
    <property type="match status" value="1"/>
</dbReference>
<comment type="subcellular location">
    <subcellularLocation>
        <location evidence="1 9">Cell membrane</location>
        <topology evidence="1 9">Multi-pass membrane protein</topology>
    </subcellularLocation>
</comment>
<evidence type="ECO:0000256" key="6">
    <source>
        <dbReference type="ARBA" id="ARBA00022692"/>
    </source>
</evidence>
<dbReference type="AlphaFoldDB" id="W6RZW2"/>
<keyword evidence="8 9" id="KW-0472">Membrane</keyword>
<dbReference type="Pfam" id="PF00528">
    <property type="entry name" value="BPD_transp_1"/>
    <property type="match status" value="1"/>
</dbReference>
<dbReference type="CDD" id="cd06261">
    <property type="entry name" value="TM_PBP2"/>
    <property type="match status" value="1"/>
</dbReference>
<comment type="caution">
    <text evidence="10">Lacks conserved residue(s) required for the propagation of feature annotation.</text>
</comment>
<dbReference type="Gene3D" id="1.10.3720.10">
    <property type="entry name" value="MetI-like"/>
    <property type="match status" value="1"/>
</dbReference>
<evidence type="ECO:0000256" key="2">
    <source>
        <dbReference type="ARBA" id="ARBA00009047"/>
    </source>
</evidence>
<dbReference type="SUPFAM" id="SSF160964">
    <property type="entry name" value="MalF N-terminal region-like"/>
    <property type="match status" value="1"/>
</dbReference>